<keyword evidence="1" id="KW-0812">Transmembrane</keyword>
<dbReference type="InterPro" id="IPR050256">
    <property type="entry name" value="Glycosyltransferase_2"/>
</dbReference>
<evidence type="ECO:0000259" key="2">
    <source>
        <dbReference type="Pfam" id="PF00535"/>
    </source>
</evidence>
<feature type="transmembrane region" description="Helical" evidence="1">
    <location>
        <begin position="316"/>
        <end position="336"/>
    </location>
</feature>
<keyword evidence="1" id="KW-0472">Membrane</keyword>
<feature type="transmembrane region" description="Helical" evidence="1">
    <location>
        <begin position="259"/>
        <end position="279"/>
    </location>
</feature>
<accession>A0A9D9HS84</accession>
<feature type="transmembrane region" description="Helical" evidence="1">
    <location>
        <begin position="285"/>
        <end position="304"/>
    </location>
</feature>
<dbReference type="InterPro" id="IPR029044">
    <property type="entry name" value="Nucleotide-diphossugar_trans"/>
</dbReference>
<dbReference type="Proteomes" id="UP000823641">
    <property type="component" value="Unassembled WGS sequence"/>
</dbReference>
<dbReference type="EMBL" id="JADIMG010000004">
    <property type="protein sequence ID" value="MBO8458831.1"/>
    <property type="molecule type" value="Genomic_DNA"/>
</dbReference>
<gene>
    <name evidence="3" type="ORF">IAA73_00635</name>
</gene>
<dbReference type="PANTHER" id="PTHR48090:SF6">
    <property type="entry name" value="SLR5056 PROTEIN"/>
    <property type="match status" value="1"/>
</dbReference>
<evidence type="ECO:0000313" key="4">
    <source>
        <dbReference type="Proteomes" id="UP000823641"/>
    </source>
</evidence>
<dbReference type="Gene3D" id="3.90.550.10">
    <property type="entry name" value="Spore Coat Polysaccharide Biosynthesis Protein SpsA, Chain A"/>
    <property type="match status" value="1"/>
</dbReference>
<proteinExistence type="predicted"/>
<reference evidence="3" key="1">
    <citation type="submission" date="2020-10" db="EMBL/GenBank/DDBJ databases">
        <authorList>
            <person name="Gilroy R."/>
        </authorList>
    </citation>
    <scope>NUCLEOTIDE SEQUENCE</scope>
    <source>
        <strain evidence="3">G3-3990</strain>
    </source>
</reference>
<comment type="caution">
    <text evidence="3">The sequence shown here is derived from an EMBL/GenBank/DDBJ whole genome shotgun (WGS) entry which is preliminary data.</text>
</comment>
<evidence type="ECO:0000256" key="1">
    <source>
        <dbReference type="SAM" id="Phobius"/>
    </source>
</evidence>
<evidence type="ECO:0000313" key="3">
    <source>
        <dbReference type="EMBL" id="MBO8458831.1"/>
    </source>
</evidence>
<sequence length="345" mass="39205">MKGWYLLKHPQHQPINHRQSDSPSFCILVVCHNEAEHLPALLHDFQNQEVQPQTFILVDDHSNDGTLEIMTQWQKEMSTPVEVICSKGRGKKQAIEEGLANAKVEWVLTTDADCRVPATWSRKVCDIYERTPFDLLIMPVEMDSGKGVLNSIIRMEFITLVGAGMSLAACGHPIMCNGANMAFSLQGRKAHAHQMHKELLSGDDVFLLHALKKGKGKIYVTAHKDCMVKTAGNATFHDFLHQRARWASKAVYYTDKESIAVACCILGISIWQIILYAISLFHLSAWIWALGLFWGKWICDVLYLHSMRKTFPMPHLIGHSLILSFFYPFYITYSAMAGVMRKKIW</sequence>
<keyword evidence="1" id="KW-1133">Transmembrane helix</keyword>
<organism evidence="3 4">
    <name type="scientific">Candidatus Gallipaludibacter merdavium</name>
    <dbReference type="NCBI Taxonomy" id="2840839"/>
    <lineage>
        <taxon>Bacteria</taxon>
        <taxon>Pseudomonadati</taxon>
        <taxon>Bacteroidota</taxon>
        <taxon>Bacteroidia</taxon>
        <taxon>Bacteroidales</taxon>
        <taxon>Candidatus Gallipaludibacter</taxon>
    </lineage>
</organism>
<name>A0A9D9HS84_9BACT</name>
<feature type="domain" description="Glycosyltransferase 2-like" evidence="2">
    <location>
        <begin position="26"/>
        <end position="149"/>
    </location>
</feature>
<protein>
    <submittedName>
        <fullName evidence="3">Glycosyltransferase</fullName>
    </submittedName>
</protein>
<reference evidence="3" key="2">
    <citation type="journal article" date="2021" name="PeerJ">
        <title>Extensive microbial diversity within the chicken gut microbiome revealed by metagenomics and culture.</title>
        <authorList>
            <person name="Gilroy R."/>
            <person name="Ravi A."/>
            <person name="Getino M."/>
            <person name="Pursley I."/>
            <person name="Horton D.L."/>
            <person name="Alikhan N.F."/>
            <person name="Baker D."/>
            <person name="Gharbi K."/>
            <person name="Hall N."/>
            <person name="Watson M."/>
            <person name="Adriaenssens E.M."/>
            <person name="Foster-Nyarko E."/>
            <person name="Jarju S."/>
            <person name="Secka A."/>
            <person name="Antonio M."/>
            <person name="Oren A."/>
            <person name="Chaudhuri R.R."/>
            <person name="La Ragione R."/>
            <person name="Hildebrand F."/>
            <person name="Pallen M.J."/>
        </authorList>
    </citation>
    <scope>NUCLEOTIDE SEQUENCE</scope>
    <source>
        <strain evidence="3">G3-3990</strain>
    </source>
</reference>
<dbReference type="SUPFAM" id="SSF53448">
    <property type="entry name" value="Nucleotide-diphospho-sugar transferases"/>
    <property type="match status" value="1"/>
</dbReference>
<dbReference type="InterPro" id="IPR001173">
    <property type="entry name" value="Glyco_trans_2-like"/>
</dbReference>
<dbReference type="Pfam" id="PF00535">
    <property type="entry name" value="Glycos_transf_2"/>
    <property type="match status" value="1"/>
</dbReference>
<dbReference type="PANTHER" id="PTHR48090">
    <property type="entry name" value="UNDECAPRENYL-PHOSPHATE 4-DEOXY-4-FORMAMIDO-L-ARABINOSE TRANSFERASE-RELATED"/>
    <property type="match status" value="1"/>
</dbReference>
<dbReference type="AlphaFoldDB" id="A0A9D9HS84"/>